<keyword evidence="1" id="KW-0479">Metal-binding</keyword>
<protein>
    <submittedName>
        <fullName evidence="4">Polysaccharide deacetylase family protein</fullName>
    </submittedName>
</protein>
<sequence>MLSKLFIKTPKWAKLIFNRLVWDLKTAEKVIYLTFDDGPIPDVTEWVLDTLNHFNAKATFFCIGDNIAKHPDIFARIITEGHHIGNHTQNHLNAKKHHTAAYLSNITACEQTIKKHTPSPYTELPKLFRPPYGRTTFKTRNHILKSGYKIIMWDVISADYMNKLSPESCLQNVLKHATNGSIIVFHDSLKAEKNMKHALTGTLEHFTKKGYIFQPVNIT</sequence>
<evidence type="ECO:0000259" key="3">
    <source>
        <dbReference type="PROSITE" id="PS51677"/>
    </source>
</evidence>
<organism evidence="4 5">
    <name type="scientific">Zhouia spongiae</name>
    <dbReference type="NCBI Taxonomy" id="2202721"/>
    <lineage>
        <taxon>Bacteria</taxon>
        <taxon>Pseudomonadati</taxon>
        <taxon>Bacteroidota</taxon>
        <taxon>Flavobacteriia</taxon>
        <taxon>Flavobacteriales</taxon>
        <taxon>Flavobacteriaceae</taxon>
        <taxon>Zhouia</taxon>
    </lineage>
</organism>
<proteinExistence type="predicted"/>
<keyword evidence="5" id="KW-1185">Reference proteome</keyword>
<accession>A0ABY3YNL7</accession>
<dbReference type="InterPro" id="IPR050248">
    <property type="entry name" value="Polysacc_deacetylase_ArnD"/>
</dbReference>
<evidence type="ECO:0000256" key="1">
    <source>
        <dbReference type="ARBA" id="ARBA00022723"/>
    </source>
</evidence>
<dbReference type="Gene3D" id="3.20.20.370">
    <property type="entry name" value="Glycoside hydrolase/deacetylase"/>
    <property type="match status" value="1"/>
</dbReference>
<dbReference type="RefSeq" id="WP_242937678.1">
    <property type="nucleotide sequence ID" value="NZ_CP094326.1"/>
</dbReference>
<dbReference type="Proteomes" id="UP000829476">
    <property type="component" value="Chromosome"/>
</dbReference>
<dbReference type="PANTHER" id="PTHR10587">
    <property type="entry name" value="GLYCOSYL TRANSFERASE-RELATED"/>
    <property type="match status" value="1"/>
</dbReference>
<evidence type="ECO:0000313" key="4">
    <source>
        <dbReference type="EMBL" id="UNY99278.1"/>
    </source>
</evidence>
<feature type="domain" description="NodB homology" evidence="3">
    <location>
        <begin position="29"/>
        <end position="214"/>
    </location>
</feature>
<dbReference type="InterPro" id="IPR002509">
    <property type="entry name" value="NODB_dom"/>
</dbReference>
<dbReference type="SUPFAM" id="SSF88713">
    <property type="entry name" value="Glycoside hydrolase/deacetylase"/>
    <property type="match status" value="1"/>
</dbReference>
<dbReference type="InterPro" id="IPR011330">
    <property type="entry name" value="Glyco_hydro/deAcase_b/a-brl"/>
</dbReference>
<reference evidence="4 5" key="1">
    <citation type="journal article" date="2018" name="Int. J. Syst. Evol. Microbiol.">
        <title>Zhouia spongiae sp. nov., isolated from a marine sponge.</title>
        <authorList>
            <person name="Zhuang L."/>
            <person name="Lin B."/>
            <person name="Qin F."/>
            <person name="Luo L."/>
        </authorList>
    </citation>
    <scope>NUCLEOTIDE SEQUENCE [LARGE SCALE GENOMIC DNA]</scope>
    <source>
        <strain evidence="4 5">HN-Y44</strain>
    </source>
</reference>
<evidence type="ECO:0000313" key="5">
    <source>
        <dbReference type="Proteomes" id="UP000829476"/>
    </source>
</evidence>
<dbReference type="EMBL" id="CP094326">
    <property type="protein sequence ID" value="UNY99278.1"/>
    <property type="molecule type" value="Genomic_DNA"/>
</dbReference>
<gene>
    <name evidence="4" type="ORF">MQE36_02785</name>
</gene>
<dbReference type="PROSITE" id="PS51677">
    <property type="entry name" value="NODB"/>
    <property type="match status" value="1"/>
</dbReference>
<name>A0ABY3YNL7_9FLAO</name>
<evidence type="ECO:0000256" key="2">
    <source>
        <dbReference type="ARBA" id="ARBA00022801"/>
    </source>
</evidence>
<dbReference type="PANTHER" id="PTHR10587:SF133">
    <property type="entry name" value="CHITIN DEACETYLASE 1-RELATED"/>
    <property type="match status" value="1"/>
</dbReference>
<dbReference type="Pfam" id="PF01522">
    <property type="entry name" value="Polysacc_deac_1"/>
    <property type="match status" value="1"/>
</dbReference>
<dbReference type="CDD" id="cd10917">
    <property type="entry name" value="CE4_NodB_like_6s_7s"/>
    <property type="match status" value="1"/>
</dbReference>
<keyword evidence="2" id="KW-0378">Hydrolase</keyword>